<proteinExistence type="inferred from homology"/>
<feature type="non-terminal residue" evidence="3">
    <location>
        <position position="500"/>
    </location>
</feature>
<sequence length="500" mass="57987">MDFIEDNPFSKDVWSVLNGILFTNYRDDSLDNTVVLQCLYSIYKHKYSDKKKQADVFALSCLGRFNEASAILLEMSRDTVYFDVSQTISDLLKKCPIYSPKKYPHMFAFGEDFDSWRKLCRNTCSTQSLMNPDSKPDESGFSSDKRLRNICTALLQLLNGDHHYNSKYIQQTPWTVRLGIDMLFGDAYYTSKISFYNELMNMKTANSRDLKGTKKDPLFDILKACVSNDPKNIQNIIHILANETRFHFHNMCVVCNALYDFILMKVIDERSRDEKIKETLRLLRQIKSLYMLKYVRKKVIEDYTKLEARCLSRPKSDDLVIFINDPQGKNKQLHPDSLSTIRLKSLDCFISGIHYLRHLEFFDDASVDFIPPFSALSIDKIPEIGSELDTAVSDLTILLESILSLARSVCVTIQDHLRYISVLRLCRVSEDIVRDEMSLFSLHILAKRNPKHFDKWMELKHKISQTQRGKKTEEEDEEGEEDGIEGEEISSSHELLEISM</sequence>
<feature type="region of interest" description="Disordered" evidence="2">
    <location>
        <begin position="464"/>
        <end position="500"/>
    </location>
</feature>
<keyword evidence="1" id="KW-0653">Protein transport</keyword>
<comment type="subunit">
    <text evidence="1">Component of the nuclear pore complex (NPC).</text>
</comment>
<name>A0ABQ5KGY9_9EUKA</name>
<dbReference type="Pfam" id="PF07575">
    <property type="entry name" value="Nucleopor_Nup85"/>
    <property type="match status" value="1"/>
</dbReference>
<dbReference type="InterPro" id="IPR011502">
    <property type="entry name" value="Nucleoporin_Nup85"/>
</dbReference>
<keyword evidence="1" id="KW-0906">Nuclear pore complex</keyword>
<keyword evidence="1" id="KW-0811">Translocation</keyword>
<keyword evidence="4" id="KW-1185">Reference proteome</keyword>
<dbReference type="Proteomes" id="UP001057375">
    <property type="component" value="Unassembled WGS sequence"/>
</dbReference>
<keyword evidence="1" id="KW-0509">mRNA transport</keyword>
<comment type="similarity">
    <text evidence="1">Belongs to the nucleoporin Nup85 family.</text>
</comment>
<reference evidence="3" key="1">
    <citation type="submission" date="2022-03" db="EMBL/GenBank/DDBJ databases">
        <title>Draft genome sequence of Aduncisulcus paluster, a free-living microaerophilic Fornicata.</title>
        <authorList>
            <person name="Yuyama I."/>
            <person name="Kume K."/>
            <person name="Tamura T."/>
            <person name="Inagaki Y."/>
            <person name="Hashimoto T."/>
        </authorList>
    </citation>
    <scope>NUCLEOTIDE SEQUENCE</scope>
    <source>
        <strain evidence="3">NY0171</strain>
    </source>
</reference>
<evidence type="ECO:0000256" key="1">
    <source>
        <dbReference type="RuleBase" id="RU365073"/>
    </source>
</evidence>
<organism evidence="3 4">
    <name type="scientific">Aduncisulcus paluster</name>
    <dbReference type="NCBI Taxonomy" id="2918883"/>
    <lineage>
        <taxon>Eukaryota</taxon>
        <taxon>Metamonada</taxon>
        <taxon>Carpediemonas-like organisms</taxon>
        <taxon>Aduncisulcus</taxon>
    </lineage>
</organism>
<dbReference type="EMBL" id="BQXS01009742">
    <property type="protein sequence ID" value="GKT31790.1"/>
    <property type="molecule type" value="Genomic_DNA"/>
</dbReference>
<protein>
    <recommendedName>
        <fullName evidence="1">Nuclear pore complex protein Nup85</fullName>
    </recommendedName>
</protein>
<gene>
    <name evidence="3" type="ORF">ADUPG1_006142</name>
</gene>
<accession>A0ABQ5KGY9</accession>
<keyword evidence="1" id="KW-0472">Membrane</keyword>
<keyword evidence="1" id="KW-0539">Nucleus</keyword>
<keyword evidence="1" id="KW-0813">Transport</keyword>
<comment type="subcellular location">
    <subcellularLocation>
        <location evidence="1">Nucleus</location>
        <location evidence="1">Nuclear pore complex</location>
    </subcellularLocation>
</comment>
<feature type="compositionally biased region" description="Acidic residues" evidence="2">
    <location>
        <begin position="474"/>
        <end position="488"/>
    </location>
</feature>
<comment type="function">
    <text evidence="1">Functions as a component of the nuclear pore complex (NPC).</text>
</comment>
<evidence type="ECO:0000313" key="3">
    <source>
        <dbReference type="EMBL" id="GKT31790.1"/>
    </source>
</evidence>
<evidence type="ECO:0000313" key="4">
    <source>
        <dbReference type="Proteomes" id="UP001057375"/>
    </source>
</evidence>
<evidence type="ECO:0000256" key="2">
    <source>
        <dbReference type="SAM" id="MobiDB-lite"/>
    </source>
</evidence>
<feature type="compositionally biased region" description="Basic and acidic residues" evidence="2">
    <location>
        <begin position="490"/>
        <end position="500"/>
    </location>
</feature>
<comment type="caution">
    <text evidence="3">The sequence shown here is derived from an EMBL/GenBank/DDBJ whole genome shotgun (WGS) entry which is preliminary data.</text>
</comment>